<evidence type="ECO:0000313" key="2">
    <source>
        <dbReference type="Proteomes" id="UP000613740"/>
    </source>
</evidence>
<dbReference type="EMBL" id="JAEHOD010000164">
    <property type="protein sequence ID" value="KAG2423079.1"/>
    <property type="molecule type" value="Genomic_DNA"/>
</dbReference>
<organism evidence="1 2">
    <name type="scientific">Chlamydomonas schloesseri</name>
    <dbReference type="NCBI Taxonomy" id="2026947"/>
    <lineage>
        <taxon>Eukaryota</taxon>
        <taxon>Viridiplantae</taxon>
        <taxon>Chlorophyta</taxon>
        <taxon>core chlorophytes</taxon>
        <taxon>Chlorophyceae</taxon>
        <taxon>CS clade</taxon>
        <taxon>Chlamydomonadales</taxon>
        <taxon>Chlamydomonadaceae</taxon>
        <taxon>Chlamydomonas</taxon>
    </lineage>
</organism>
<protein>
    <submittedName>
        <fullName evidence="1">Uncharacterized protein</fullName>
    </submittedName>
</protein>
<dbReference type="AlphaFoldDB" id="A0A835SIL7"/>
<accession>A0A835SIL7</accession>
<sequence length="662" mass="73760">MFDSVQPFKKGTYSSTLLSVRYLDVDPRNRGKAWNTAVVAIIPGPSVPKAMRAYMIRTVQALQRLAEEGMEVTQPRMVGTTHDPAYQYRHHVYLWGILADTPARIGDVLVGDNRLQLNHEDQLRRGLVADGLVAVANGRDPGRNSSRQKKMAAQQLKKWPVRASSPFSVLDYVNQQDLFRVPVAHALLYGVVQQFVVSLLEGTAPADLCFTRDDKRLMRSRAARVVVPFDFGRPYTDVVEYKLYRQEERVGAVVGDLEFVVERSMQFYKRLASVVAYKPEQHFANEVLLTAAMVEIRSRYDLLALADIVARGHCEYTDDTRFDQPADGAVLKGVRARVRGDMAEDVLAAISTTLREEGSTEAMRSWLDGDGALDTAALATALASPGGDLTQQLLQFLQRVAAPQSPAVAHTWTSQLGAQLNQPPQGLHRRPPDLGLADAHVLGVAKLPELPEGSNTLPESEELDVAVVRHADTNLGAPDGLHFRNTVFLVSREPEMKDLDALLPSQWRVWLADEEDEEHHIQYCWAPGTNQIGAMLSTPNPAKEPKTRSRLLASAWQRYLPKKVVFMGSHHTWGPDAALGNVVTVNRESLMYNRIFMRDLVGSDGGMKTGATLWLCQSLGWMQTVSPQEIVEATPMISPWVPKEMGWAEFVEEYVASYEQEE</sequence>
<dbReference type="Proteomes" id="UP000613740">
    <property type="component" value="Unassembled WGS sequence"/>
</dbReference>
<evidence type="ECO:0000313" key="1">
    <source>
        <dbReference type="EMBL" id="KAG2423079.1"/>
    </source>
</evidence>
<proteinExistence type="predicted"/>
<gene>
    <name evidence="1" type="ORF">HYH02_015369</name>
</gene>
<comment type="caution">
    <text evidence="1">The sequence shown here is derived from an EMBL/GenBank/DDBJ whole genome shotgun (WGS) entry which is preliminary data.</text>
</comment>
<name>A0A835SIL7_9CHLO</name>
<keyword evidence="2" id="KW-1185">Reference proteome</keyword>
<reference evidence="1" key="1">
    <citation type="journal article" date="2020" name="bioRxiv">
        <title>Comparative genomics of Chlamydomonas.</title>
        <authorList>
            <person name="Craig R.J."/>
            <person name="Hasan A.R."/>
            <person name="Ness R.W."/>
            <person name="Keightley P.D."/>
        </authorList>
    </citation>
    <scope>NUCLEOTIDE SEQUENCE</scope>
    <source>
        <strain evidence="1">CCAP 11/173</strain>
    </source>
</reference>
<dbReference type="OrthoDB" id="549515at2759"/>